<evidence type="ECO:0000256" key="2">
    <source>
        <dbReference type="ARBA" id="ARBA00023242"/>
    </source>
</evidence>
<dbReference type="GO" id="GO:0000981">
    <property type="term" value="F:DNA-binding transcription factor activity, RNA polymerase II-specific"/>
    <property type="evidence" value="ECO:0007669"/>
    <property type="project" value="InterPro"/>
</dbReference>
<dbReference type="AlphaFoldDB" id="A0A8K0WYR5"/>
<feature type="compositionally biased region" description="Low complexity" evidence="3">
    <location>
        <begin position="235"/>
        <end position="247"/>
    </location>
</feature>
<dbReference type="GO" id="GO:0006351">
    <property type="term" value="P:DNA-templated transcription"/>
    <property type="evidence" value="ECO:0007669"/>
    <property type="project" value="InterPro"/>
</dbReference>
<dbReference type="InterPro" id="IPR053187">
    <property type="entry name" value="Notoamide_regulator"/>
</dbReference>
<dbReference type="PANTHER" id="PTHR47256">
    <property type="entry name" value="ZN(II)2CYS6 TRANSCRIPTION FACTOR (EUROFUNG)-RELATED"/>
    <property type="match status" value="1"/>
</dbReference>
<feature type="region of interest" description="Disordered" evidence="3">
    <location>
        <begin position="162"/>
        <end position="249"/>
    </location>
</feature>
<proteinExistence type="predicted"/>
<dbReference type="Pfam" id="PF00172">
    <property type="entry name" value="Zn_clus"/>
    <property type="match status" value="1"/>
</dbReference>
<feature type="region of interest" description="Disordered" evidence="3">
    <location>
        <begin position="1"/>
        <end position="20"/>
    </location>
</feature>
<dbReference type="Proteomes" id="UP000813385">
    <property type="component" value="Unassembled WGS sequence"/>
</dbReference>
<dbReference type="OrthoDB" id="2943660at2759"/>
<dbReference type="GO" id="GO:0003677">
    <property type="term" value="F:DNA binding"/>
    <property type="evidence" value="ECO:0007669"/>
    <property type="project" value="InterPro"/>
</dbReference>
<protein>
    <recommendedName>
        <fullName evidence="4">Zn(2)-C6 fungal-type domain-containing protein</fullName>
    </recommendedName>
</protein>
<dbReference type="Pfam" id="PF04082">
    <property type="entry name" value="Fungal_trans"/>
    <property type="match status" value="1"/>
</dbReference>
<evidence type="ECO:0000256" key="3">
    <source>
        <dbReference type="SAM" id="MobiDB-lite"/>
    </source>
</evidence>
<name>A0A8K0WYR5_9PEZI</name>
<feature type="region of interest" description="Disordered" evidence="3">
    <location>
        <begin position="30"/>
        <end position="138"/>
    </location>
</feature>
<feature type="compositionally biased region" description="Low complexity" evidence="3">
    <location>
        <begin position="201"/>
        <end position="217"/>
    </location>
</feature>
<dbReference type="SMART" id="SM00066">
    <property type="entry name" value="GAL4"/>
    <property type="match status" value="1"/>
</dbReference>
<feature type="compositionally biased region" description="Polar residues" evidence="3">
    <location>
        <begin position="45"/>
        <end position="54"/>
    </location>
</feature>
<keyword evidence="2" id="KW-0539">Nucleus</keyword>
<dbReference type="InterPro" id="IPR036864">
    <property type="entry name" value="Zn2-C6_fun-type_DNA-bd_sf"/>
</dbReference>
<dbReference type="InterPro" id="IPR001138">
    <property type="entry name" value="Zn2Cys6_DnaBD"/>
</dbReference>
<evidence type="ECO:0000313" key="5">
    <source>
        <dbReference type="EMBL" id="KAH7349683.1"/>
    </source>
</evidence>
<dbReference type="PROSITE" id="PS50048">
    <property type="entry name" value="ZN2_CY6_FUNGAL_2"/>
    <property type="match status" value="1"/>
</dbReference>
<dbReference type="EMBL" id="JAGPXD010000006">
    <property type="protein sequence ID" value="KAH7349683.1"/>
    <property type="molecule type" value="Genomic_DNA"/>
</dbReference>
<keyword evidence="1" id="KW-0479">Metal-binding</keyword>
<dbReference type="Gene3D" id="4.10.240.10">
    <property type="entry name" value="Zn(2)-C6 fungal-type DNA-binding domain"/>
    <property type="match status" value="1"/>
</dbReference>
<accession>A0A8K0WYR5</accession>
<keyword evidence="6" id="KW-1185">Reference proteome</keyword>
<dbReference type="CDD" id="cd12148">
    <property type="entry name" value="fungal_TF_MHR"/>
    <property type="match status" value="1"/>
</dbReference>
<reference evidence="5" key="1">
    <citation type="journal article" date="2021" name="Nat. Commun.">
        <title>Genetic determinants of endophytism in the Arabidopsis root mycobiome.</title>
        <authorList>
            <person name="Mesny F."/>
            <person name="Miyauchi S."/>
            <person name="Thiergart T."/>
            <person name="Pickel B."/>
            <person name="Atanasova L."/>
            <person name="Karlsson M."/>
            <person name="Huettel B."/>
            <person name="Barry K.W."/>
            <person name="Haridas S."/>
            <person name="Chen C."/>
            <person name="Bauer D."/>
            <person name="Andreopoulos W."/>
            <person name="Pangilinan J."/>
            <person name="LaButti K."/>
            <person name="Riley R."/>
            <person name="Lipzen A."/>
            <person name="Clum A."/>
            <person name="Drula E."/>
            <person name="Henrissat B."/>
            <person name="Kohler A."/>
            <person name="Grigoriev I.V."/>
            <person name="Martin F.M."/>
            <person name="Hacquard S."/>
        </authorList>
    </citation>
    <scope>NUCLEOTIDE SEQUENCE</scope>
    <source>
        <strain evidence="5">MPI-CAGE-AT-0016</strain>
    </source>
</reference>
<feature type="compositionally biased region" description="Polar residues" evidence="3">
    <location>
        <begin position="171"/>
        <end position="180"/>
    </location>
</feature>
<dbReference type="PROSITE" id="PS00463">
    <property type="entry name" value="ZN2_CY6_FUNGAL_1"/>
    <property type="match status" value="1"/>
</dbReference>
<dbReference type="SUPFAM" id="SSF57701">
    <property type="entry name" value="Zn2/Cys6 DNA-binding domain"/>
    <property type="match status" value="1"/>
</dbReference>
<evidence type="ECO:0000256" key="1">
    <source>
        <dbReference type="ARBA" id="ARBA00022723"/>
    </source>
</evidence>
<dbReference type="GO" id="GO:0008270">
    <property type="term" value="F:zinc ion binding"/>
    <property type="evidence" value="ECO:0007669"/>
    <property type="project" value="InterPro"/>
</dbReference>
<evidence type="ECO:0000259" key="4">
    <source>
        <dbReference type="PROSITE" id="PS50048"/>
    </source>
</evidence>
<evidence type="ECO:0000313" key="6">
    <source>
        <dbReference type="Proteomes" id="UP000813385"/>
    </source>
</evidence>
<organism evidence="5 6">
    <name type="scientific">Plectosphaerella cucumerina</name>
    <dbReference type="NCBI Taxonomy" id="40658"/>
    <lineage>
        <taxon>Eukaryota</taxon>
        <taxon>Fungi</taxon>
        <taxon>Dikarya</taxon>
        <taxon>Ascomycota</taxon>
        <taxon>Pezizomycotina</taxon>
        <taxon>Sordariomycetes</taxon>
        <taxon>Hypocreomycetidae</taxon>
        <taxon>Glomerellales</taxon>
        <taxon>Plectosphaerellaceae</taxon>
        <taxon>Plectosphaerella</taxon>
    </lineage>
</organism>
<dbReference type="CDD" id="cd00067">
    <property type="entry name" value="GAL4"/>
    <property type="match status" value="1"/>
</dbReference>
<dbReference type="PANTHER" id="PTHR47256:SF3">
    <property type="entry name" value="ZN(II)2CYS6 TRANSCRIPTION FACTOR (EUROFUNG)"/>
    <property type="match status" value="1"/>
</dbReference>
<feature type="domain" description="Zn(2)-C6 fungal-type" evidence="4">
    <location>
        <begin position="282"/>
        <end position="312"/>
    </location>
</feature>
<dbReference type="InterPro" id="IPR007219">
    <property type="entry name" value="XnlR_reg_dom"/>
</dbReference>
<gene>
    <name evidence="5" type="ORF">B0T11DRAFT_358614</name>
</gene>
<sequence length="889" mass="98723">MSSAGRLVDAHAPPPGSSSLFSATREAFMPMDMDSDGDGFGVRPGNSSNRTPNTGMAILDTRQTHRPRHRTSTFIDTVLDTTPPPPQQQQQHHQHQHQRRQQQQQRSPDDPGPGLPPPRRHARTDLPSSSSTSSTTYMSRTLQLQQRRHHHNLDLDLDLTLNHNQNHNHNSPNGVLSPQNAHPARDDEPMDSPPQNHAHLPPSSSSRKPSWPSSAGSAHSHNPDPADLQDGGHDSQSLLSASASSSSGHLRTLLPAPAEEPVGVMQPARKKTMVGRVQVAAACLGCRRRKVKCNGGRPTCQRCAEQRLKCEYDADLDSTRMLTLKRRQVELKTEVEDLRDLFAFLQARPDAEALEIFRRIRSSSAGDIRTVVDFVRNGDLLLQSTALGASAGLEDAQARRIDERAGEQPFAISVPSRPWTTIAGDGLVSELVGSFFAWDAVFWLPFIDRTCFIADMRAASPADARYCSPLLVHAICALRCFTSPRAKALSVIYGFDLRERFLSQAKKILDQENGRVSLPTTWALAIMFICSSSQGRDRAGMMYRFGAFDMLKRMRLQQRLELARETEGDEEVRETLRVYSRSLWGMYAFESCAAFVYLNPAAFPRPTMPRMFHDPSVGKRTTADFVDDYPLSMAILDASCDFSDIYNEVMLYNRQAKADDILGSQADLKRRIQHFREVQACREALPVDIQSSQNFSPATLSLDCYADQLLLALFRPLHRDTALPDANLGTAGNVCFACCEAGVAGAERFERDFQKQTQGYTVVVIYPLYNAAITLVSMLDEPRARDLFTRACRLLAEMQEDYLLTAYCLHGVKAMAEKMGLAIPPAARPHFADLRVGQAQLRDVPISFVLPGWDDVSEFLSHDGGIVQEEGLGVEMGMLIAKWNAMSAT</sequence>
<comment type="caution">
    <text evidence="5">The sequence shown here is derived from an EMBL/GenBank/DDBJ whole genome shotgun (WGS) entry which is preliminary data.</text>
</comment>